<keyword evidence="2" id="KW-1185">Reference proteome</keyword>
<dbReference type="EMBL" id="JBJQOH010000003">
    <property type="protein sequence ID" value="KAL3694869.1"/>
    <property type="molecule type" value="Genomic_DNA"/>
</dbReference>
<sequence>MVEYEEDSRGPHDSGPRKYPLGVEIKELVQSLPKEKSLGAGGTTKERFFCVGHS</sequence>
<accession>A0ABD3HVT5</accession>
<proteinExistence type="predicted"/>
<evidence type="ECO:0000313" key="1">
    <source>
        <dbReference type="EMBL" id="KAL3694869.1"/>
    </source>
</evidence>
<organism evidence="1 2">
    <name type="scientific">Riccia sorocarpa</name>
    <dbReference type="NCBI Taxonomy" id="122646"/>
    <lineage>
        <taxon>Eukaryota</taxon>
        <taxon>Viridiplantae</taxon>
        <taxon>Streptophyta</taxon>
        <taxon>Embryophyta</taxon>
        <taxon>Marchantiophyta</taxon>
        <taxon>Marchantiopsida</taxon>
        <taxon>Marchantiidae</taxon>
        <taxon>Marchantiales</taxon>
        <taxon>Ricciaceae</taxon>
        <taxon>Riccia</taxon>
    </lineage>
</organism>
<name>A0ABD3HVT5_9MARC</name>
<gene>
    <name evidence="1" type="ORF">R1sor_008520</name>
</gene>
<dbReference type="Proteomes" id="UP001633002">
    <property type="component" value="Unassembled WGS sequence"/>
</dbReference>
<comment type="caution">
    <text evidence="1">The sequence shown here is derived from an EMBL/GenBank/DDBJ whole genome shotgun (WGS) entry which is preliminary data.</text>
</comment>
<reference evidence="1 2" key="1">
    <citation type="submission" date="2024-09" db="EMBL/GenBank/DDBJ databases">
        <title>Chromosome-scale assembly of Riccia sorocarpa.</title>
        <authorList>
            <person name="Paukszto L."/>
        </authorList>
    </citation>
    <scope>NUCLEOTIDE SEQUENCE [LARGE SCALE GENOMIC DNA]</scope>
    <source>
        <strain evidence="1">LP-2024</strain>
        <tissue evidence="1">Aerial parts of the thallus</tissue>
    </source>
</reference>
<dbReference type="AlphaFoldDB" id="A0ABD3HVT5"/>
<protein>
    <submittedName>
        <fullName evidence="1">Uncharacterized protein</fullName>
    </submittedName>
</protein>
<evidence type="ECO:0000313" key="2">
    <source>
        <dbReference type="Proteomes" id="UP001633002"/>
    </source>
</evidence>